<dbReference type="Proteomes" id="UP000288168">
    <property type="component" value="Unassembled WGS sequence"/>
</dbReference>
<feature type="domain" description="2EXR" evidence="1">
    <location>
        <begin position="28"/>
        <end position="129"/>
    </location>
</feature>
<name>A0A428P3X8_9HYPO</name>
<comment type="caution">
    <text evidence="2">The sequence shown here is derived from an EMBL/GenBank/DDBJ whole genome shotgun (WGS) entry which is preliminary data.</text>
</comment>
<protein>
    <recommendedName>
        <fullName evidence="1">2EXR domain-containing protein</fullName>
    </recommendedName>
</protein>
<reference evidence="2 3" key="1">
    <citation type="submission" date="2017-06" db="EMBL/GenBank/DDBJ databases">
        <title>Comparative genomic analysis of Ambrosia Fusariam Clade fungi.</title>
        <authorList>
            <person name="Stajich J.E."/>
            <person name="Carrillo J."/>
            <person name="Kijimoto T."/>
            <person name="Eskalen A."/>
            <person name="O'Donnell K."/>
            <person name="Kasson M."/>
        </authorList>
    </citation>
    <scope>NUCLEOTIDE SEQUENCE [LARGE SCALE GENOMIC DNA]</scope>
    <source>
        <strain evidence="2 3">NRRL62584</strain>
    </source>
</reference>
<keyword evidence="3" id="KW-1185">Reference proteome</keyword>
<dbReference type="EMBL" id="NKCI01000210">
    <property type="protein sequence ID" value="RSL47752.1"/>
    <property type="molecule type" value="Genomic_DNA"/>
</dbReference>
<dbReference type="Pfam" id="PF20150">
    <property type="entry name" value="2EXR"/>
    <property type="match status" value="1"/>
</dbReference>
<dbReference type="OrthoDB" id="3469466at2759"/>
<dbReference type="PANTHER" id="PTHR35910">
    <property type="entry name" value="2EXR DOMAIN-CONTAINING PROTEIN"/>
    <property type="match status" value="1"/>
</dbReference>
<gene>
    <name evidence="2" type="ORF">CEP54_013249</name>
</gene>
<dbReference type="AlphaFoldDB" id="A0A428P3X8"/>
<accession>A0A428P3X8</accession>
<organism evidence="2 3">
    <name type="scientific">Fusarium duplospermum</name>
    <dbReference type="NCBI Taxonomy" id="1325734"/>
    <lineage>
        <taxon>Eukaryota</taxon>
        <taxon>Fungi</taxon>
        <taxon>Dikarya</taxon>
        <taxon>Ascomycota</taxon>
        <taxon>Pezizomycotina</taxon>
        <taxon>Sordariomycetes</taxon>
        <taxon>Hypocreomycetidae</taxon>
        <taxon>Hypocreales</taxon>
        <taxon>Nectriaceae</taxon>
        <taxon>Fusarium</taxon>
        <taxon>Fusarium solani species complex</taxon>
    </lineage>
</organism>
<evidence type="ECO:0000259" key="1">
    <source>
        <dbReference type="Pfam" id="PF20150"/>
    </source>
</evidence>
<dbReference type="PANTHER" id="PTHR35910:SF6">
    <property type="entry name" value="2EXR DOMAIN-CONTAINING PROTEIN"/>
    <property type="match status" value="1"/>
</dbReference>
<dbReference type="InterPro" id="IPR045518">
    <property type="entry name" value="2EXR"/>
</dbReference>
<sequence length="398" mass="46842">MAPTSSDQRLASGLQIYNPLPNNINKFFLNFSQLPTNLRCDIWEHALSYERLLHVKLYKPYPTGDKTEKRKRYIIVLLGPFPISKLFRANQESRHMALRFYRVHMPCRYRWKHVEKSGTLYFNPEFDIIKLDPDSDAFDWSHSLISRPNYFADFAHQLWLKDPRRVGLVNFALENLWPAEINWELRLGQKANVSQLRDGLQRLRCVYFICCADLRLVSIWCHRMPELVAAKSIYLQEHPAMIYRNTFDRLPHDPRPVDLRAVQMGSEDPLKQVQGWFSMLSRLQVPTRDPPVAYRCMVTRQPTPRATIKDRDTALKWINDKRKCFQGESSGKSPNFLRDLRQESQPAFGFWVFPIECLEREHDVEGDASRLGQNAELDRILDLSSFKPELCLFQNVRE</sequence>
<evidence type="ECO:0000313" key="3">
    <source>
        <dbReference type="Proteomes" id="UP000288168"/>
    </source>
</evidence>
<proteinExistence type="predicted"/>
<evidence type="ECO:0000313" key="2">
    <source>
        <dbReference type="EMBL" id="RSL47752.1"/>
    </source>
</evidence>
<dbReference type="STRING" id="1325734.A0A428P3X8"/>